<evidence type="ECO:0000259" key="3">
    <source>
        <dbReference type="PROSITE" id="PS50894"/>
    </source>
</evidence>
<feature type="region of interest" description="Disordered" evidence="2">
    <location>
        <begin position="77"/>
        <end position="101"/>
    </location>
</feature>
<organism evidence="4 5">
    <name type="scientific">Deinococcus lacus</name>
    <dbReference type="NCBI Taxonomy" id="392561"/>
    <lineage>
        <taxon>Bacteria</taxon>
        <taxon>Thermotogati</taxon>
        <taxon>Deinococcota</taxon>
        <taxon>Deinococci</taxon>
        <taxon>Deinococcales</taxon>
        <taxon>Deinococcaceae</taxon>
        <taxon>Deinococcus</taxon>
    </lineage>
</organism>
<reference evidence="5" key="1">
    <citation type="journal article" date="2019" name="Int. J. Syst. Evol. Microbiol.">
        <title>The Global Catalogue of Microorganisms (GCM) 10K type strain sequencing project: providing services to taxonomists for standard genome sequencing and annotation.</title>
        <authorList>
            <consortium name="The Broad Institute Genomics Platform"/>
            <consortium name="The Broad Institute Genome Sequencing Center for Infectious Disease"/>
            <person name="Wu L."/>
            <person name="Ma J."/>
        </authorList>
    </citation>
    <scope>NUCLEOTIDE SEQUENCE [LARGE SCALE GENOMIC DNA]</scope>
    <source>
        <strain evidence="5">CGMCC 1.15772</strain>
    </source>
</reference>
<accession>A0ABW1YGG0</accession>
<dbReference type="SUPFAM" id="SSF47226">
    <property type="entry name" value="Histidine-containing phosphotransfer domain, HPT domain"/>
    <property type="match status" value="1"/>
</dbReference>
<gene>
    <name evidence="4" type="ORF">ACFP81_11940</name>
</gene>
<dbReference type="PROSITE" id="PS50894">
    <property type="entry name" value="HPT"/>
    <property type="match status" value="1"/>
</dbReference>
<protein>
    <recommendedName>
        <fullName evidence="3">HPt domain-containing protein</fullName>
    </recommendedName>
</protein>
<dbReference type="InterPro" id="IPR036641">
    <property type="entry name" value="HPT_dom_sf"/>
</dbReference>
<evidence type="ECO:0000313" key="5">
    <source>
        <dbReference type="Proteomes" id="UP001596297"/>
    </source>
</evidence>
<proteinExistence type="predicted"/>
<dbReference type="Gene3D" id="1.20.120.160">
    <property type="entry name" value="HPT domain"/>
    <property type="match status" value="1"/>
</dbReference>
<dbReference type="CDD" id="cd00088">
    <property type="entry name" value="HPT"/>
    <property type="match status" value="1"/>
</dbReference>
<dbReference type="Proteomes" id="UP001596297">
    <property type="component" value="Unassembled WGS sequence"/>
</dbReference>
<comment type="caution">
    <text evidence="4">The sequence shown here is derived from an EMBL/GenBank/DDBJ whole genome shotgun (WGS) entry which is preliminary data.</text>
</comment>
<evidence type="ECO:0000256" key="1">
    <source>
        <dbReference type="PROSITE-ProRule" id="PRU00110"/>
    </source>
</evidence>
<feature type="domain" description="HPt" evidence="3">
    <location>
        <begin position="1"/>
        <end position="50"/>
    </location>
</feature>
<dbReference type="RefSeq" id="WP_380083751.1">
    <property type="nucleotide sequence ID" value="NZ_JBHSWD010000002.1"/>
</dbReference>
<dbReference type="InterPro" id="IPR008207">
    <property type="entry name" value="Sig_transdc_His_kin_Hpt_dom"/>
</dbReference>
<evidence type="ECO:0000313" key="4">
    <source>
        <dbReference type="EMBL" id="MFC6592632.1"/>
    </source>
</evidence>
<dbReference type="EMBL" id="JBHSWD010000002">
    <property type="protein sequence ID" value="MFC6592632.1"/>
    <property type="molecule type" value="Genomic_DNA"/>
</dbReference>
<comment type="caution">
    <text evidence="1">Lacks conserved residue(s) required for the propagation of feature annotation.</text>
</comment>
<keyword evidence="5" id="KW-1185">Reference proteome</keyword>
<evidence type="ECO:0000256" key="2">
    <source>
        <dbReference type="SAM" id="MobiDB-lite"/>
    </source>
</evidence>
<sequence>MVGLQPLGDFAHRMEDLLGAVRDGQQRLEGPVLDTLEDAADLLGEMMDVAGGADLSVTPRAELLGNRLAALAGGNSGTMFWRESRPPRSPRPRKRAHPSYRANWKHSSRFLPATTRTSGNTLHLRCRST</sequence>
<feature type="compositionally biased region" description="Basic residues" evidence="2">
    <location>
        <begin position="88"/>
        <end position="101"/>
    </location>
</feature>
<name>A0ABW1YGG0_9DEIO</name>